<protein>
    <submittedName>
        <fullName evidence="2">Uncharacterized protein</fullName>
    </submittedName>
</protein>
<proteinExistence type="predicted"/>
<feature type="region of interest" description="Disordered" evidence="1">
    <location>
        <begin position="1"/>
        <end position="35"/>
    </location>
</feature>
<accession>A0A061GPL2</accession>
<organism evidence="2 3">
    <name type="scientific">Theobroma cacao</name>
    <name type="common">Cacao</name>
    <name type="synonym">Cocoa</name>
    <dbReference type="NCBI Taxonomy" id="3641"/>
    <lineage>
        <taxon>Eukaryota</taxon>
        <taxon>Viridiplantae</taxon>
        <taxon>Streptophyta</taxon>
        <taxon>Embryophyta</taxon>
        <taxon>Tracheophyta</taxon>
        <taxon>Spermatophyta</taxon>
        <taxon>Magnoliopsida</taxon>
        <taxon>eudicotyledons</taxon>
        <taxon>Gunneridae</taxon>
        <taxon>Pentapetalae</taxon>
        <taxon>rosids</taxon>
        <taxon>malvids</taxon>
        <taxon>Malvales</taxon>
        <taxon>Malvaceae</taxon>
        <taxon>Byttnerioideae</taxon>
        <taxon>Theobroma</taxon>
    </lineage>
</organism>
<reference evidence="2 3" key="1">
    <citation type="journal article" date="2013" name="Genome Biol.">
        <title>The genome sequence of the most widely cultivated cacao type and its use to identify candidate genes regulating pod color.</title>
        <authorList>
            <person name="Motamayor J.C."/>
            <person name="Mockaitis K."/>
            <person name="Schmutz J."/>
            <person name="Haiminen N."/>
            <person name="Iii D.L."/>
            <person name="Cornejo O."/>
            <person name="Findley S.D."/>
            <person name="Zheng P."/>
            <person name="Utro F."/>
            <person name="Royaert S."/>
            <person name="Saski C."/>
            <person name="Jenkins J."/>
            <person name="Podicheti R."/>
            <person name="Zhao M."/>
            <person name="Scheffler B.E."/>
            <person name="Stack J.C."/>
            <person name="Feltus F.A."/>
            <person name="Mustiga G.M."/>
            <person name="Amores F."/>
            <person name="Phillips W."/>
            <person name="Marelli J.P."/>
            <person name="May G.D."/>
            <person name="Shapiro H."/>
            <person name="Ma J."/>
            <person name="Bustamante C.D."/>
            <person name="Schnell R.J."/>
            <person name="Main D."/>
            <person name="Gilbert D."/>
            <person name="Parida L."/>
            <person name="Kuhn D.N."/>
        </authorList>
    </citation>
    <scope>NUCLEOTIDE SEQUENCE [LARGE SCALE GENOMIC DNA]</scope>
    <source>
        <strain evidence="3">cv. Matina 1-6</strain>
    </source>
</reference>
<keyword evidence="3" id="KW-1185">Reference proteome</keyword>
<gene>
    <name evidence="2" type="ORF">TCM_038292</name>
</gene>
<evidence type="ECO:0000313" key="3">
    <source>
        <dbReference type="Proteomes" id="UP000026915"/>
    </source>
</evidence>
<dbReference type="HOGENOM" id="CLU_2008102_0_0_1"/>
<name>A0A061GPL2_THECC</name>
<evidence type="ECO:0000313" key="2">
    <source>
        <dbReference type="EMBL" id="EOY31343.1"/>
    </source>
</evidence>
<evidence type="ECO:0000256" key="1">
    <source>
        <dbReference type="SAM" id="MobiDB-lite"/>
    </source>
</evidence>
<dbReference type="Proteomes" id="UP000026915">
    <property type="component" value="Chromosome 9"/>
</dbReference>
<feature type="compositionally biased region" description="Basic and acidic residues" evidence="1">
    <location>
        <begin position="9"/>
        <end position="23"/>
    </location>
</feature>
<dbReference type="InParanoid" id="A0A061GPL2"/>
<sequence length="124" mass="13683">MCKQLSTSDSRRDNSKKLAKVGEHNPNSLGLESRNRFADLTERFSDSANEEVTAMKEATSGESPNVIQRPPSKFKLKNVAKPSLQRKQDQLGIVNFKVVEPVIIDSHGELSKLTFQAGTSLVKA</sequence>
<dbReference type="EMBL" id="CM001887">
    <property type="protein sequence ID" value="EOY31343.1"/>
    <property type="molecule type" value="Genomic_DNA"/>
</dbReference>
<dbReference type="Gramene" id="EOY31343">
    <property type="protein sequence ID" value="EOY31343"/>
    <property type="gene ID" value="TCM_038292"/>
</dbReference>
<dbReference type="AlphaFoldDB" id="A0A061GPL2"/>